<dbReference type="OrthoDB" id="140919at2"/>
<comment type="similarity">
    <text evidence="2 7 8">Belongs to the GPI family.</text>
</comment>
<dbReference type="GO" id="GO:0048029">
    <property type="term" value="F:monosaccharide binding"/>
    <property type="evidence" value="ECO:0007669"/>
    <property type="project" value="TreeGrafter"/>
</dbReference>
<keyword evidence="5 7" id="KW-0413">Isomerase</keyword>
<dbReference type="RefSeq" id="WP_085416866.1">
    <property type="nucleotide sequence ID" value="NZ_CAUJPY010000037.1"/>
</dbReference>
<dbReference type="GO" id="GO:0051156">
    <property type="term" value="P:glucose 6-phosphate metabolic process"/>
    <property type="evidence" value="ECO:0007669"/>
    <property type="project" value="TreeGrafter"/>
</dbReference>
<dbReference type="STRING" id="493.BWD07_08000"/>
<comment type="pathway">
    <text evidence="7">Carbohydrate biosynthesis; gluconeogenesis.</text>
</comment>
<gene>
    <name evidence="9" type="primary">pgi2</name>
    <name evidence="7" type="synonym">pgi</name>
    <name evidence="9" type="ORF">NCTC10296_00478</name>
</gene>
<dbReference type="HAMAP" id="MF_00473">
    <property type="entry name" value="G6P_isomerase"/>
    <property type="match status" value="1"/>
</dbReference>
<dbReference type="EMBL" id="LR134313">
    <property type="protein sequence ID" value="VEE99700.1"/>
    <property type="molecule type" value="Genomic_DNA"/>
</dbReference>
<organism evidence="9 10">
    <name type="scientific">Neisseria canis</name>
    <dbReference type="NCBI Taxonomy" id="493"/>
    <lineage>
        <taxon>Bacteria</taxon>
        <taxon>Pseudomonadati</taxon>
        <taxon>Pseudomonadota</taxon>
        <taxon>Betaproteobacteria</taxon>
        <taxon>Neisseriales</taxon>
        <taxon>Neisseriaceae</taxon>
        <taxon>Neisseria</taxon>
    </lineage>
</organism>
<evidence type="ECO:0000313" key="9">
    <source>
        <dbReference type="EMBL" id="VEE99700.1"/>
    </source>
</evidence>
<dbReference type="GO" id="GO:0005829">
    <property type="term" value="C:cytosol"/>
    <property type="evidence" value="ECO:0007669"/>
    <property type="project" value="TreeGrafter"/>
</dbReference>
<dbReference type="EC" id="5.3.1.9" evidence="7"/>
<dbReference type="UniPathway" id="UPA00138"/>
<dbReference type="GO" id="GO:0006094">
    <property type="term" value="P:gluconeogenesis"/>
    <property type="evidence" value="ECO:0007669"/>
    <property type="project" value="UniProtKB-UniRule"/>
</dbReference>
<dbReference type="PANTHER" id="PTHR11469:SF1">
    <property type="entry name" value="GLUCOSE-6-PHOSPHATE ISOMERASE"/>
    <property type="match status" value="1"/>
</dbReference>
<dbReference type="InterPro" id="IPR035476">
    <property type="entry name" value="SIS_PGI_1"/>
</dbReference>
<comment type="subcellular location">
    <subcellularLocation>
        <location evidence="7">Cytoplasm</location>
    </subcellularLocation>
</comment>
<dbReference type="SUPFAM" id="SSF53697">
    <property type="entry name" value="SIS domain"/>
    <property type="match status" value="1"/>
</dbReference>
<evidence type="ECO:0000256" key="7">
    <source>
        <dbReference type="HAMAP-Rule" id="MF_00473"/>
    </source>
</evidence>
<dbReference type="PROSITE" id="PS51463">
    <property type="entry name" value="P_GLUCOSE_ISOMERASE_3"/>
    <property type="match status" value="1"/>
</dbReference>
<sequence length="544" mass="60368">MNINTTPVWQALTEHYTHTRNVEMRKQFADEPDRFSRMHEKLHGMLVDFSKNRVNEETLSLLCRLAETAGLPEKAEAMRRGGIINTSEKRAVLHTALRLPADAGPVYVNGENVVPKLHRELERALDFAEKLISGEYTGSSGERITDLVHIGIGGSDLGPQMVALALKPYHKNVRVHFVSNADDADIAEVLPKLDARRTVFSIASKSFGTPETLLNAHTARDWFLAQGMGEADIKRHFVAISSNLPAVAQFGIAPENIFAMFDWVGGRYSVWSAIGLPVMVAVGAEHFRAFLAGAHAMDEHFFSAPYRRNIPVLLGLLGVWYSNFYGAESHAVIPYSHALRRLPAHLQQLDMESNGKHTTLGGKEVDYQTGPIIWGEEGVNCQHAFFQLIHQGTRLIPVDFVVPVTTPYQIGSHHQFVVANAFAQSEALMRGKTLEEAREALAHLPENERSELAVHNEFSGNRPSNTILLDALDPFTLGMLIAMYEHKVFVQGAVWQINSFDQWGVEYGKVLAKTIQPELAGAGTPQHDSSTNGLIAYYRSQHQG</sequence>
<evidence type="ECO:0000256" key="8">
    <source>
        <dbReference type="RuleBase" id="RU000612"/>
    </source>
</evidence>
<dbReference type="GO" id="GO:0006096">
    <property type="term" value="P:glycolytic process"/>
    <property type="evidence" value="ECO:0007669"/>
    <property type="project" value="UniProtKB-UniRule"/>
</dbReference>
<feature type="active site" description="Proton donor" evidence="7">
    <location>
        <position position="352"/>
    </location>
</feature>
<evidence type="ECO:0000256" key="1">
    <source>
        <dbReference type="ARBA" id="ARBA00004926"/>
    </source>
</evidence>
<dbReference type="InterPro" id="IPR001672">
    <property type="entry name" value="G6P_Isomerase"/>
</dbReference>
<evidence type="ECO:0000313" key="10">
    <source>
        <dbReference type="Proteomes" id="UP000279284"/>
    </source>
</evidence>
<evidence type="ECO:0000256" key="5">
    <source>
        <dbReference type="ARBA" id="ARBA00023235"/>
    </source>
</evidence>
<evidence type="ECO:0000256" key="6">
    <source>
        <dbReference type="ARBA" id="ARBA00029321"/>
    </source>
</evidence>
<keyword evidence="3 7" id="KW-0312">Gluconeogenesis</keyword>
<keyword evidence="10" id="KW-1185">Reference proteome</keyword>
<dbReference type="Gene3D" id="3.40.50.10490">
    <property type="entry name" value="Glucose-6-phosphate isomerase like protein, domain 1"/>
    <property type="match status" value="2"/>
</dbReference>
<evidence type="ECO:0000256" key="4">
    <source>
        <dbReference type="ARBA" id="ARBA00023152"/>
    </source>
</evidence>
<proteinExistence type="inferred from homology"/>
<comment type="catalytic activity">
    <reaction evidence="6 7 8">
        <text>alpha-D-glucose 6-phosphate = beta-D-fructose 6-phosphate</text>
        <dbReference type="Rhea" id="RHEA:11816"/>
        <dbReference type="ChEBI" id="CHEBI:57634"/>
        <dbReference type="ChEBI" id="CHEBI:58225"/>
        <dbReference type="EC" id="5.3.1.9"/>
    </reaction>
</comment>
<feature type="active site" evidence="7">
    <location>
        <position position="383"/>
    </location>
</feature>
<dbReference type="FunFam" id="1.10.1390.10:FF:000001">
    <property type="entry name" value="Glucose-6-phosphate isomerase"/>
    <property type="match status" value="1"/>
</dbReference>
<dbReference type="PROSITE" id="PS00765">
    <property type="entry name" value="P_GLUCOSE_ISOMERASE_1"/>
    <property type="match status" value="1"/>
</dbReference>
<protein>
    <recommendedName>
        <fullName evidence="7">Glucose-6-phosphate isomerase</fullName>
        <shortName evidence="7">GPI</shortName>
        <ecNumber evidence="7">5.3.1.9</ecNumber>
    </recommendedName>
    <alternativeName>
        <fullName evidence="7">Phosphoglucose isomerase</fullName>
        <shortName evidence="7">PGI</shortName>
    </alternativeName>
    <alternativeName>
        <fullName evidence="7">Phosphohexose isomerase</fullName>
        <shortName evidence="7">PHI</shortName>
    </alternativeName>
</protein>
<dbReference type="Proteomes" id="UP000279284">
    <property type="component" value="Chromosome"/>
</dbReference>
<dbReference type="CDD" id="cd05015">
    <property type="entry name" value="SIS_PGI_1"/>
    <property type="match status" value="1"/>
</dbReference>
<dbReference type="Gene3D" id="1.10.1390.10">
    <property type="match status" value="1"/>
</dbReference>
<evidence type="ECO:0000256" key="2">
    <source>
        <dbReference type="ARBA" id="ARBA00006604"/>
    </source>
</evidence>
<keyword evidence="7" id="KW-0963">Cytoplasm</keyword>
<dbReference type="CDD" id="cd05016">
    <property type="entry name" value="SIS_PGI_2"/>
    <property type="match status" value="1"/>
</dbReference>
<dbReference type="PANTHER" id="PTHR11469">
    <property type="entry name" value="GLUCOSE-6-PHOSPHATE ISOMERASE"/>
    <property type="match status" value="1"/>
</dbReference>
<dbReference type="Pfam" id="PF00342">
    <property type="entry name" value="PGI"/>
    <property type="match status" value="1"/>
</dbReference>
<accession>A0A1X3CW43</accession>
<dbReference type="InterPro" id="IPR023096">
    <property type="entry name" value="G6P_Isomerase_C"/>
</dbReference>
<dbReference type="PRINTS" id="PR00662">
    <property type="entry name" value="G6PISOMERASE"/>
</dbReference>
<dbReference type="AlphaFoldDB" id="A0A1X3CW43"/>
<dbReference type="NCBIfam" id="NF001211">
    <property type="entry name" value="PRK00179.1"/>
    <property type="match status" value="1"/>
</dbReference>
<evidence type="ECO:0000256" key="3">
    <source>
        <dbReference type="ARBA" id="ARBA00022432"/>
    </source>
</evidence>
<dbReference type="InterPro" id="IPR046348">
    <property type="entry name" value="SIS_dom_sf"/>
</dbReference>
<dbReference type="GO" id="GO:0004347">
    <property type="term" value="F:glucose-6-phosphate isomerase activity"/>
    <property type="evidence" value="ECO:0007669"/>
    <property type="project" value="UniProtKB-UniRule"/>
</dbReference>
<dbReference type="PROSITE" id="PS00174">
    <property type="entry name" value="P_GLUCOSE_ISOMERASE_2"/>
    <property type="match status" value="1"/>
</dbReference>
<reference evidence="9 10" key="1">
    <citation type="submission" date="2018-12" db="EMBL/GenBank/DDBJ databases">
        <authorList>
            <consortium name="Pathogen Informatics"/>
        </authorList>
    </citation>
    <scope>NUCLEOTIDE SEQUENCE [LARGE SCALE GENOMIC DNA]</scope>
    <source>
        <strain evidence="9 10">NCTC10296</strain>
    </source>
</reference>
<dbReference type="KEGG" id="nci:NCTC10296_00478"/>
<feature type="active site" evidence="7">
    <location>
        <position position="509"/>
    </location>
</feature>
<dbReference type="GO" id="GO:0097367">
    <property type="term" value="F:carbohydrate derivative binding"/>
    <property type="evidence" value="ECO:0007669"/>
    <property type="project" value="InterPro"/>
</dbReference>
<comment type="function">
    <text evidence="7">Catalyzes the reversible isomerization of glucose-6-phosphate to fructose-6-phosphate.</text>
</comment>
<dbReference type="UniPathway" id="UPA00109">
    <property type="reaction ID" value="UER00181"/>
</dbReference>
<dbReference type="InterPro" id="IPR018189">
    <property type="entry name" value="Phosphoglucose_isomerase_CS"/>
</dbReference>
<keyword evidence="4 7" id="KW-0324">Glycolysis</keyword>
<dbReference type="InterPro" id="IPR035482">
    <property type="entry name" value="SIS_PGI_2"/>
</dbReference>
<name>A0A1X3CW43_9NEIS</name>
<comment type="pathway">
    <text evidence="1 7 8">Carbohydrate degradation; glycolysis; D-glyceraldehyde 3-phosphate and glycerone phosphate from D-glucose: step 2/4.</text>
</comment>